<comment type="caution">
    <text evidence="3">The sequence shown here is derived from an EMBL/GenBank/DDBJ whole genome shotgun (WGS) entry which is preliminary data.</text>
</comment>
<feature type="region of interest" description="Disordered" evidence="1">
    <location>
        <begin position="682"/>
        <end position="701"/>
    </location>
</feature>
<feature type="compositionally biased region" description="Basic and acidic residues" evidence="1">
    <location>
        <begin position="633"/>
        <end position="643"/>
    </location>
</feature>
<dbReference type="InterPro" id="IPR011666">
    <property type="entry name" value="DUF1604"/>
</dbReference>
<feature type="domain" description="G-patch" evidence="2">
    <location>
        <begin position="153"/>
        <end position="223"/>
    </location>
</feature>
<dbReference type="Pfam" id="PF07713">
    <property type="entry name" value="DUF1604"/>
    <property type="match status" value="1"/>
</dbReference>
<protein>
    <recommendedName>
        <fullName evidence="2">G-patch domain-containing protein</fullName>
    </recommendedName>
</protein>
<dbReference type="AlphaFoldDB" id="A0A232M3I6"/>
<dbReference type="GO" id="GO:0005634">
    <property type="term" value="C:nucleus"/>
    <property type="evidence" value="ECO:0007669"/>
    <property type="project" value="TreeGrafter"/>
</dbReference>
<dbReference type="GO" id="GO:0006397">
    <property type="term" value="P:mRNA processing"/>
    <property type="evidence" value="ECO:0007669"/>
    <property type="project" value="InterPro"/>
</dbReference>
<dbReference type="Pfam" id="PF26093">
    <property type="entry name" value="HTH_TGH"/>
    <property type="match status" value="1"/>
</dbReference>
<evidence type="ECO:0000313" key="4">
    <source>
        <dbReference type="Proteomes" id="UP000243515"/>
    </source>
</evidence>
<dbReference type="PANTHER" id="PTHR13384:SF19">
    <property type="entry name" value="G PATCH DOMAIN-CONTAINING PROTEIN 1"/>
    <property type="match status" value="1"/>
</dbReference>
<proteinExistence type="predicted"/>
<dbReference type="EMBL" id="NPHW01002695">
    <property type="protein sequence ID" value="OXV10926.1"/>
    <property type="molecule type" value="Genomic_DNA"/>
</dbReference>
<feature type="compositionally biased region" description="Basic and acidic residues" evidence="1">
    <location>
        <begin position="93"/>
        <end position="107"/>
    </location>
</feature>
<accession>A0A232M3I6</accession>
<feature type="region of interest" description="Disordered" evidence="1">
    <location>
        <begin position="372"/>
        <end position="400"/>
    </location>
</feature>
<reference evidence="3 4" key="1">
    <citation type="journal article" date="2015" name="Environ. Microbiol.">
        <title>Metagenome sequence of Elaphomyces granulatus from sporocarp tissue reveals Ascomycota ectomycorrhizal fingerprints of genome expansion and a Proteobacteria-rich microbiome.</title>
        <authorList>
            <person name="Quandt C.A."/>
            <person name="Kohler A."/>
            <person name="Hesse C.N."/>
            <person name="Sharpton T.J."/>
            <person name="Martin F."/>
            <person name="Spatafora J.W."/>
        </authorList>
    </citation>
    <scope>NUCLEOTIDE SEQUENCE [LARGE SCALE GENOMIC DNA]</scope>
    <source>
        <strain evidence="3 4">OSC145934</strain>
    </source>
</reference>
<dbReference type="PROSITE" id="PS50174">
    <property type="entry name" value="G_PATCH"/>
    <property type="match status" value="1"/>
</dbReference>
<dbReference type="Proteomes" id="UP000243515">
    <property type="component" value="Unassembled WGS sequence"/>
</dbReference>
<keyword evidence="4" id="KW-1185">Reference proteome</keyword>
<evidence type="ECO:0000259" key="2">
    <source>
        <dbReference type="PROSITE" id="PS50174"/>
    </source>
</evidence>
<feature type="region of interest" description="Disordered" evidence="1">
    <location>
        <begin position="1"/>
        <end position="36"/>
    </location>
</feature>
<dbReference type="GO" id="GO:0003723">
    <property type="term" value="F:RNA binding"/>
    <property type="evidence" value="ECO:0007669"/>
    <property type="project" value="TreeGrafter"/>
</dbReference>
<name>A0A232M3I6_9EURO</name>
<dbReference type="Pfam" id="PF01585">
    <property type="entry name" value="G-patch"/>
    <property type="match status" value="1"/>
</dbReference>
<dbReference type="OrthoDB" id="20507at2759"/>
<dbReference type="PANTHER" id="PTHR13384">
    <property type="entry name" value="G PATCH DOMAIN-CONTAINING PROTEIN 1"/>
    <property type="match status" value="1"/>
</dbReference>
<gene>
    <name evidence="3" type="ORF">Egran_01314</name>
</gene>
<feature type="region of interest" description="Disordered" evidence="1">
    <location>
        <begin position="631"/>
        <end position="663"/>
    </location>
</feature>
<dbReference type="InterPro" id="IPR000467">
    <property type="entry name" value="G_patch_dom"/>
</dbReference>
<feature type="region of interest" description="Disordered" evidence="1">
    <location>
        <begin position="278"/>
        <end position="321"/>
    </location>
</feature>
<feature type="region of interest" description="Disordered" evidence="1">
    <location>
        <begin position="82"/>
        <end position="113"/>
    </location>
</feature>
<evidence type="ECO:0000313" key="3">
    <source>
        <dbReference type="EMBL" id="OXV10926.1"/>
    </source>
</evidence>
<evidence type="ECO:0000256" key="1">
    <source>
        <dbReference type="SAM" id="MobiDB-lite"/>
    </source>
</evidence>
<sequence>MAQKRSRIAFEVDPQPQHTTPYALYGTPLPPLDSGMRDDGSYVPIWKQEVTDERGRKRLHGAFTGGFSAGYFNTVGSKEGWAPASFSSSRQNRTKDSKQVHQQRPEDFMDEEDLREAEESRSLKTSDDFAAFGSTQSDLGRSGGLMDLFKITGPTMGTKLLQRMGWREGQGIGPKVRRTADLADSEHQAHDRNSETHLFAPRNPPMIAFVRKLDRKGLGFEGEARLGSSWEPEDGALSMNPDYEESDPFFGPRPTVMAKSKQDKRVHRGAFGVGVLNDTGSDDDDSYSMGPQISYNRTIGGDKKKKKPKPAVDENRSVMSSSNPLVSAKPVFVSKKVVVARDASGFRKCHDGRLPLDGYVLAQGLSSLSIGSHEKHFSPPEIPNGWKSSKHPSAEKDSSNYLSTAEVAKASTLDPSTRAELLGEAQLPGKSIFDWMTPKARERLAKATGRTDLPPALGEKAPKGYRMSEAERRKDLWGLVPKLDKDIAVQALNRAGGGWMPYSEDESKRSRYRTFLEIRAGLRDGLPDRVPGSTTDEWVTELQEFTRAAEVFRPISGIMASRFTSASSEPKKTSSDMLTPSEALLSMPATKPEDPAEQAAKIGMYGPMTRTTLSFHPSRLLCKRFNVKPPAHVHHDPGDRPGGDDGATSGRFHSAGYQTNSGSKLELVSRDVMNQLALQITGGNPATSNMESNRLASPETIQPTLTVEPDRNEALEAERPGEAVFKAIFGSDDEEEGEKDM</sequence>
<organism evidence="3 4">
    <name type="scientific">Elaphomyces granulatus</name>
    <dbReference type="NCBI Taxonomy" id="519963"/>
    <lineage>
        <taxon>Eukaryota</taxon>
        <taxon>Fungi</taxon>
        <taxon>Dikarya</taxon>
        <taxon>Ascomycota</taxon>
        <taxon>Pezizomycotina</taxon>
        <taxon>Eurotiomycetes</taxon>
        <taxon>Eurotiomycetidae</taxon>
        <taxon>Eurotiales</taxon>
        <taxon>Elaphomycetaceae</taxon>
        <taxon>Elaphomyces</taxon>
    </lineage>
</organism>